<dbReference type="EMBL" id="UINC01003055">
    <property type="protein sequence ID" value="SVA02917.1"/>
    <property type="molecule type" value="Genomic_DNA"/>
</dbReference>
<feature type="region of interest" description="Disordered" evidence="1">
    <location>
        <begin position="1"/>
        <end position="36"/>
    </location>
</feature>
<feature type="region of interest" description="Disordered" evidence="1">
    <location>
        <begin position="147"/>
        <end position="171"/>
    </location>
</feature>
<evidence type="ECO:0008006" key="3">
    <source>
        <dbReference type="Google" id="ProtNLM"/>
    </source>
</evidence>
<proteinExistence type="predicted"/>
<name>A0A381SKQ8_9ZZZZ</name>
<dbReference type="GO" id="GO:0061136">
    <property type="term" value="P:regulation of proteasomal protein catabolic process"/>
    <property type="evidence" value="ECO:0007669"/>
    <property type="project" value="InterPro"/>
</dbReference>
<evidence type="ECO:0000256" key="1">
    <source>
        <dbReference type="SAM" id="MobiDB-lite"/>
    </source>
</evidence>
<accession>A0A381SKQ8</accession>
<protein>
    <recommendedName>
        <fullName evidence="3">Bacterial proteasome activator</fullName>
    </recommendedName>
</protein>
<gene>
    <name evidence="2" type="ORF">METZ01_LOCUS55771</name>
</gene>
<organism evidence="2">
    <name type="scientific">marine metagenome</name>
    <dbReference type="NCBI Taxonomy" id="408172"/>
    <lineage>
        <taxon>unclassified sequences</taxon>
        <taxon>metagenomes</taxon>
        <taxon>ecological metagenomes</taxon>
    </lineage>
</organism>
<dbReference type="AlphaFoldDB" id="A0A381SKQ8"/>
<reference evidence="2" key="1">
    <citation type="submission" date="2018-05" db="EMBL/GenBank/DDBJ databases">
        <authorList>
            <person name="Lanie J.A."/>
            <person name="Ng W.-L."/>
            <person name="Kazmierczak K.M."/>
            <person name="Andrzejewski T.M."/>
            <person name="Davidsen T.M."/>
            <person name="Wayne K.J."/>
            <person name="Tettelin H."/>
            <person name="Glass J.I."/>
            <person name="Rusch D."/>
            <person name="Podicherti R."/>
            <person name="Tsui H.-C.T."/>
            <person name="Winkler M.E."/>
        </authorList>
    </citation>
    <scope>NUCLEOTIDE SEQUENCE</scope>
</reference>
<dbReference type="InterPro" id="IPR019695">
    <property type="entry name" value="Proteasome_act"/>
</dbReference>
<sequence>MPDDDPQPPETVEPEVLTDPTEVVGEGPGDGVDDVDESIEHPAKVMRVGTMMRQLLEEVRSAPLDEPSRDRLREIYATSVAELGSALSADLRDELERLALPFGDEAAPSVDELRIAQAQLVGWMEGLIQGIQATLFAQQMAAQQQLAGMRRPELAPGDPVDGPETRHGTYL</sequence>
<evidence type="ECO:0000313" key="2">
    <source>
        <dbReference type="EMBL" id="SVA02917.1"/>
    </source>
</evidence>
<dbReference type="Pfam" id="PF10759">
    <property type="entry name" value="BPA"/>
    <property type="match status" value="1"/>
</dbReference>